<keyword evidence="3" id="KW-1185">Reference proteome</keyword>
<feature type="transmembrane region" description="Helical" evidence="1">
    <location>
        <begin position="36"/>
        <end position="58"/>
    </location>
</feature>
<evidence type="ECO:0000313" key="3">
    <source>
        <dbReference type="Proteomes" id="UP000046187"/>
    </source>
</evidence>
<keyword evidence="1" id="KW-0812">Transmembrane</keyword>
<sequence length="105" mass="11497">MSNIDPNNPPSGHSFKVNVEKNETEAERAVRLTKDLLLFLFASVFIGAIGWLCLTALLDTTGRVLADDKKWAMSFLIAIGGALVGYLVRKWRHALLGRSVTGLKA</sequence>
<evidence type="ECO:0000313" key="2">
    <source>
        <dbReference type="EMBL" id="CTP82216.1"/>
    </source>
</evidence>
<proteinExistence type="predicted"/>
<dbReference type="Proteomes" id="UP000046187">
    <property type="component" value="Unassembled WGS sequence"/>
</dbReference>
<name>A0A0K2ZBK7_9XANT</name>
<dbReference type="AlphaFoldDB" id="A0A0K2ZBK7"/>
<evidence type="ECO:0000256" key="1">
    <source>
        <dbReference type="SAM" id="Phobius"/>
    </source>
</evidence>
<accession>A0A0K2ZBK7</accession>
<keyword evidence="1" id="KW-0472">Membrane</keyword>
<feature type="transmembrane region" description="Helical" evidence="1">
    <location>
        <begin position="70"/>
        <end position="88"/>
    </location>
</feature>
<reference evidence="3" key="1">
    <citation type="submission" date="2015-07" db="EMBL/GenBank/DDBJ databases">
        <authorList>
            <person name="Wibberg D."/>
        </authorList>
    </citation>
    <scope>NUCLEOTIDE SEQUENCE [LARGE SCALE GENOMIC DNA]</scope>
</reference>
<dbReference type="EMBL" id="CXOI01000003">
    <property type="protein sequence ID" value="CTP82216.1"/>
    <property type="molecule type" value="Genomic_DNA"/>
</dbReference>
<gene>
    <name evidence="2" type="ORF">XTALMG727_0050</name>
</gene>
<dbReference type="RefSeq" id="WP_053833756.1">
    <property type="nucleotide sequence ID" value="NZ_CXOI01000003.1"/>
</dbReference>
<protein>
    <submittedName>
        <fullName evidence="2">Putative membrane protein</fullName>
    </submittedName>
</protein>
<organism evidence="2 3">
    <name type="scientific">Xanthomonas graminis pv. arrhenatheri LMG 727</name>
    <dbReference type="NCBI Taxonomy" id="1195923"/>
    <lineage>
        <taxon>Bacteria</taxon>
        <taxon>Pseudomonadati</taxon>
        <taxon>Pseudomonadota</taxon>
        <taxon>Gammaproteobacteria</taxon>
        <taxon>Lysobacterales</taxon>
        <taxon>Lysobacteraceae</taxon>
        <taxon>Xanthomonas</taxon>
        <taxon>Xanthomonas translucens group</taxon>
        <taxon>Xanthomonas graminis</taxon>
    </lineage>
</organism>
<keyword evidence="1" id="KW-1133">Transmembrane helix</keyword>